<evidence type="ECO:0000313" key="1">
    <source>
        <dbReference type="EMBL" id="MBN8660927.1"/>
    </source>
</evidence>
<dbReference type="GO" id="GO:0008939">
    <property type="term" value="F:nicotinate-nucleotide-dimethylbenzimidazole phosphoribosyltransferase activity"/>
    <property type="evidence" value="ECO:0007669"/>
    <property type="project" value="InterPro"/>
</dbReference>
<protein>
    <submittedName>
        <fullName evidence="1">Uncharacterized protein</fullName>
    </submittedName>
</protein>
<comment type="caution">
    <text evidence="1">The sequence shown here is derived from an EMBL/GenBank/DDBJ whole genome shotgun (WGS) entry which is preliminary data.</text>
</comment>
<dbReference type="EMBL" id="JAFLCK010000014">
    <property type="protein sequence ID" value="MBN8660927.1"/>
    <property type="molecule type" value="Genomic_DNA"/>
</dbReference>
<proteinExistence type="predicted"/>
<dbReference type="PANTHER" id="PTHR38811:SF1">
    <property type="entry name" value="UPF0284 PROTEIN SLL1500"/>
    <property type="match status" value="1"/>
</dbReference>
<dbReference type="SUPFAM" id="SSF52733">
    <property type="entry name" value="Nicotinate mononucleotide:5,6-dimethylbenzimidazole phosphoribosyltransferase (CobT)"/>
    <property type="match status" value="1"/>
</dbReference>
<name>A0A8J7PGH1_9BACT</name>
<accession>A0A8J7PGH1</accession>
<dbReference type="InterPro" id="IPR036087">
    <property type="entry name" value="Nict_dMeBzImd_PRibTrfase_sf"/>
</dbReference>
<gene>
    <name evidence="1" type="ORF">J0M35_11210</name>
</gene>
<evidence type="ECO:0000313" key="2">
    <source>
        <dbReference type="Proteomes" id="UP000664277"/>
    </source>
</evidence>
<organism evidence="1 2">
    <name type="scientific">Candidatus Obscuribacter phosphatis</name>
    <dbReference type="NCBI Taxonomy" id="1906157"/>
    <lineage>
        <taxon>Bacteria</taxon>
        <taxon>Bacillati</taxon>
        <taxon>Candidatus Melainabacteria</taxon>
        <taxon>Candidatus Obscuribacterales</taxon>
        <taxon>Candidatus Obscuribacteraceae</taxon>
        <taxon>Candidatus Obscuribacter</taxon>
    </lineage>
</organism>
<dbReference type="PANTHER" id="PTHR38811">
    <property type="match status" value="1"/>
</dbReference>
<dbReference type="AlphaFoldDB" id="A0A8J7PGH1"/>
<reference evidence="1" key="1">
    <citation type="submission" date="2021-02" db="EMBL/GenBank/DDBJ databases">
        <title>Genome-Resolved Metagenomics of a Microbial Community Performing Photosynthetic Biological Nutrient Removal.</title>
        <authorList>
            <person name="Mcdaniel E.A."/>
        </authorList>
    </citation>
    <scope>NUCLEOTIDE SEQUENCE</scope>
    <source>
        <strain evidence="1">UWPOB_OBS1</strain>
    </source>
</reference>
<dbReference type="InterPro" id="IPR002805">
    <property type="entry name" value="Nict_dMeBzImd_PRibTrfase_arc"/>
</dbReference>
<sequence>MVSARANQKEHDFLTVHEEVGTEQVLKFLTQRRNTRNQLKFNLVLASTTLSDLDNISAAGKDSESRRLTPALDAEALCHSLENLPVSLPVSPAGVTSPVVLTKAALNFLEPQLEIVDAGSFKQPAVMHRRINDEVAKYPTQSNSGRALDRKLVTDLFEQGLNDSRNGEELELIAECVPGGTTSAALVLALTNLEYDSSIRMPPEKLASYCSSSLLGAKSQKISFIRDQLDFLETSRGKALPELVSQCLRDPLEAISLAGDTMQAYAAGYLLGRASKGQTTILAGGSQMIAVYRIASLLRKPVLLATNSLIATTKYVALDKEAKVKDLAARNKAPLISVDPHLKNSVHQGLRAYEEGHVKEGVGAGAACLMAYTLAKISGEELLEEIDKTYGSLTGASSPGQ</sequence>
<dbReference type="Proteomes" id="UP000664277">
    <property type="component" value="Unassembled WGS sequence"/>
</dbReference>
<dbReference type="Gene3D" id="3.40.50.10210">
    <property type="match status" value="1"/>
</dbReference>